<dbReference type="VEuPathDB" id="FungiDB:FUN_007984"/>
<evidence type="ECO:0000256" key="1">
    <source>
        <dbReference type="SAM" id="Coils"/>
    </source>
</evidence>
<comment type="caution">
    <text evidence="2">The sequence shown here is derived from an EMBL/GenBank/DDBJ whole genome shotgun (WGS) entry which is preliminary data.</text>
</comment>
<sequence>MANRCDPHHIEVQISNHGVRLCMTIKLFKGSVFFNFFSPLKGHIIMAQDSSEVTNNQSNYDNIINDPVYEEIKLNEKLNEELKFSETLCDQLKNKYESLGKYYEDLQNNFNSINSILREKQEMKKKIGDLNDHNSKLIKLLVEALEEKNNIIQEKDKKIQVSDNIIQEKDNIIQQKDNIIQEKDNIIQEKEKDKEIQGKDKEIQEKDKEIQGKDNIIQEKDNIIQGKDKEIQEKDNIIQEKDKEIQEKDNIIQEKDKEIQEKDKEIQEKDKEIQETGKEIQEKVKEIQEKNKIIHNKDDEIHELERNCSELGVEAGIKTKFQLPDSVTLKDDIINLQNSLEEYITKCKGSIITEIDIREVQNLLEKYGSQTIVTIDQKPIIKAVLKRHVIEKIFEYASGYFNNPNARDIEVIMYRRCKDIVKLAKDFAEQRDGVDETTEALPIKVRQQICAALGNRGFNNVINKNNQNFLHDFIKRSQFFLNNEINIYRKLNPEKKKEIEDMAGDIIRKTVTLFWFRLNVQEPAADRYWFKNGDKINTNTMEGKWNDDDIDDIDDIVVDFCYFPLIANSSTRQIYTPAKIMHKSKLRYFNYSLFRLSSKLAEYDKLNFN</sequence>
<gene>
    <name evidence="2" type="ORF">RhiirA4_508073</name>
</gene>
<proteinExistence type="predicted"/>
<dbReference type="AlphaFoldDB" id="A0A2I1HCZ2"/>
<dbReference type="VEuPathDB" id="FungiDB:FUN_007986"/>
<organism evidence="2 3">
    <name type="scientific">Rhizophagus irregularis</name>
    <dbReference type="NCBI Taxonomy" id="588596"/>
    <lineage>
        <taxon>Eukaryota</taxon>
        <taxon>Fungi</taxon>
        <taxon>Fungi incertae sedis</taxon>
        <taxon>Mucoromycota</taxon>
        <taxon>Glomeromycotina</taxon>
        <taxon>Glomeromycetes</taxon>
        <taxon>Glomerales</taxon>
        <taxon>Glomeraceae</taxon>
        <taxon>Rhizophagus</taxon>
    </lineage>
</organism>
<dbReference type="VEuPathDB" id="FungiDB:RhiirFUN_008369"/>
<keyword evidence="1" id="KW-0175">Coiled coil</keyword>
<feature type="coiled-coil region" evidence="1">
    <location>
        <begin position="234"/>
        <end position="314"/>
    </location>
</feature>
<evidence type="ECO:0000313" key="3">
    <source>
        <dbReference type="Proteomes" id="UP000234323"/>
    </source>
</evidence>
<name>A0A2I1HCZ2_9GLOM</name>
<dbReference type="EMBL" id="LLXI01002289">
    <property type="protein sequence ID" value="PKY56744.1"/>
    <property type="molecule type" value="Genomic_DNA"/>
</dbReference>
<evidence type="ECO:0000313" key="2">
    <source>
        <dbReference type="EMBL" id="PKY56744.1"/>
    </source>
</evidence>
<keyword evidence="3" id="KW-1185">Reference proteome</keyword>
<reference evidence="2 3" key="1">
    <citation type="submission" date="2015-10" db="EMBL/GenBank/DDBJ databases">
        <title>Genome analyses suggest a sexual origin of heterokaryosis in a supposedly ancient asexual fungus.</title>
        <authorList>
            <person name="Ropars J."/>
            <person name="Sedzielewska K."/>
            <person name="Noel J."/>
            <person name="Charron P."/>
            <person name="Farinelli L."/>
            <person name="Marton T."/>
            <person name="Kruger M."/>
            <person name="Pelin A."/>
            <person name="Brachmann A."/>
            <person name="Corradi N."/>
        </authorList>
    </citation>
    <scope>NUCLEOTIDE SEQUENCE [LARGE SCALE GENOMIC DNA]</scope>
    <source>
        <strain evidence="2 3">A4</strain>
    </source>
</reference>
<dbReference type="Proteomes" id="UP000234323">
    <property type="component" value="Unassembled WGS sequence"/>
</dbReference>
<accession>A0A2I1HCZ2</accession>
<feature type="coiled-coil region" evidence="1">
    <location>
        <begin position="75"/>
        <end position="133"/>
    </location>
</feature>
<dbReference type="VEuPathDB" id="FungiDB:RhiirA1_390346"/>
<protein>
    <submittedName>
        <fullName evidence="2">Uncharacterized protein</fullName>
    </submittedName>
</protein>